<feature type="domain" description="Fibrinogen C-terminal" evidence="3">
    <location>
        <begin position="112"/>
        <end position="325"/>
    </location>
</feature>
<proteinExistence type="predicted"/>
<evidence type="ECO:0000313" key="4">
    <source>
        <dbReference type="EnsemblMetazoa" id="AALB016408-PA"/>
    </source>
</evidence>
<evidence type="ECO:0000313" key="5">
    <source>
        <dbReference type="Proteomes" id="UP000069272"/>
    </source>
</evidence>
<dbReference type="InterPro" id="IPR002181">
    <property type="entry name" value="Fibrinogen_a/b/g_C_dom"/>
</dbReference>
<feature type="chain" id="PRO_5036484310" description="Fibrinogen C-terminal domain-containing protein" evidence="2">
    <location>
        <begin position="18"/>
        <end position="325"/>
    </location>
</feature>
<protein>
    <recommendedName>
        <fullName evidence="3">Fibrinogen C-terminal domain-containing protein</fullName>
    </recommendedName>
</protein>
<dbReference type="EnsemblMetazoa" id="AALB016408-RA">
    <property type="protein sequence ID" value="AALB016408-PA"/>
    <property type="gene ID" value="AALB016408"/>
</dbReference>
<dbReference type="OrthoDB" id="7735366at2759"/>
<dbReference type="InterPro" id="IPR050373">
    <property type="entry name" value="Fibrinogen_C-term_domain"/>
</dbReference>
<reference evidence="4 5" key="1">
    <citation type="journal article" date="2017" name="G3 (Bethesda)">
        <title>The Physical Genome Mapping of Anopheles albimanus Corrected Scaffold Misassemblies and Identified Interarm Rearrangements in Genus Anopheles.</title>
        <authorList>
            <person name="Artemov G.N."/>
            <person name="Peery A.N."/>
            <person name="Jiang X."/>
            <person name="Tu Z."/>
            <person name="Stegniy V.N."/>
            <person name="Sharakhova M.V."/>
            <person name="Sharakhov I.V."/>
        </authorList>
    </citation>
    <scope>NUCLEOTIDE SEQUENCE [LARGE SCALE GENOMIC DNA]</scope>
    <source>
        <strain evidence="4 5">ALBI9_A</strain>
    </source>
</reference>
<dbReference type="GO" id="GO:0005615">
    <property type="term" value="C:extracellular space"/>
    <property type="evidence" value="ECO:0007669"/>
    <property type="project" value="TreeGrafter"/>
</dbReference>
<dbReference type="RefSeq" id="XP_035777672.1">
    <property type="nucleotide sequence ID" value="XM_035921779.1"/>
</dbReference>
<evidence type="ECO:0000256" key="1">
    <source>
        <dbReference type="SAM" id="MobiDB-lite"/>
    </source>
</evidence>
<dbReference type="Pfam" id="PF00147">
    <property type="entry name" value="Fibrinogen_C"/>
    <property type="match status" value="1"/>
</dbReference>
<dbReference type="PROSITE" id="PS51406">
    <property type="entry name" value="FIBRINOGEN_C_2"/>
    <property type="match status" value="1"/>
</dbReference>
<dbReference type="Gene3D" id="3.90.215.10">
    <property type="entry name" value="Gamma Fibrinogen, chain A, domain 1"/>
    <property type="match status" value="1"/>
</dbReference>
<keyword evidence="2" id="KW-0732">Signal</keyword>
<dbReference type="InterPro" id="IPR014716">
    <property type="entry name" value="Fibrinogen_a/b/g_C_1"/>
</dbReference>
<dbReference type="InterPro" id="IPR036056">
    <property type="entry name" value="Fibrinogen-like_C"/>
</dbReference>
<keyword evidence="5" id="KW-1185">Reference proteome</keyword>
<dbReference type="AlphaFoldDB" id="A0A8W7K8R0"/>
<dbReference type="PANTHER" id="PTHR19143:SF327">
    <property type="entry name" value="FI21813P1-RELATED"/>
    <property type="match status" value="1"/>
</dbReference>
<dbReference type="Proteomes" id="UP000069272">
    <property type="component" value="Chromosome 2L"/>
</dbReference>
<dbReference type="CDD" id="cd00087">
    <property type="entry name" value="FReD"/>
    <property type="match status" value="1"/>
</dbReference>
<feature type="region of interest" description="Disordered" evidence="1">
    <location>
        <begin position="78"/>
        <end position="112"/>
    </location>
</feature>
<name>A0A8W7K8R0_ANOAL</name>
<sequence>MMTIFWLVLCCSALSAGANNQTKVPVTPLSEVISGFSLELLLTRLDIMQRKQEELHDKLFAVLSNLEREIGRNFSGLQQRSPQPVTCTNHGEHRADVSQKSNQISTPSTTEQTEGLVYSSCKEVPSNVSGPYLIRINNESEPFTAYCEQQAFDGGWLVVQHRFDGSLDFFRRWTEYRNGFGDVRKEFWLGLEKLHQLTSARPNELIMEIKDFSGNYGYARYSAFEIGSESEKYRLKSLGKYSGTAGDALTRDLGMQFSTQDRDNDRCNVNCAYVYKGAWWYSTGPYSNFNGLYMNSSDGRAMIWYSPKWTYTGMSYTRMMIRPFK</sequence>
<feature type="compositionally biased region" description="Polar residues" evidence="1">
    <location>
        <begin position="78"/>
        <end position="89"/>
    </location>
</feature>
<dbReference type="SMART" id="SM00186">
    <property type="entry name" value="FBG"/>
    <property type="match status" value="1"/>
</dbReference>
<evidence type="ECO:0000259" key="3">
    <source>
        <dbReference type="PROSITE" id="PS51406"/>
    </source>
</evidence>
<reference evidence="4" key="2">
    <citation type="submission" date="2022-08" db="UniProtKB">
        <authorList>
            <consortium name="EnsemblMetazoa"/>
        </authorList>
    </citation>
    <scope>IDENTIFICATION</scope>
    <source>
        <strain evidence="4">STECLA/ALBI9_A</strain>
    </source>
</reference>
<accession>A0A8W7K8R0</accession>
<dbReference type="KEGG" id="aali:118458857"/>
<dbReference type="SUPFAM" id="SSF56496">
    <property type="entry name" value="Fibrinogen C-terminal domain-like"/>
    <property type="match status" value="1"/>
</dbReference>
<dbReference type="GeneID" id="118458857"/>
<feature type="signal peptide" evidence="2">
    <location>
        <begin position="1"/>
        <end position="17"/>
    </location>
</feature>
<feature type="compositionally biased region" description="Polar residues" evidence="1">
    <location>
        <begin position="98"/>
        <end position="112"/>
    </location>
</feature>
<evidence type="ECO:0000256" key="2">
    <source>
        <dbReference type="SAM" id="SignalP"/>
    </source>
</evidence>
<dbReference type="PANTHER" id="PTHR19143">
    <property type="entry name" value="FIBRINOGEN/TENASCIN/ANGIOPOEITIN"/>
    <property type="match status" value="1"/>
</dbReference>
<organism evidence="4 5">
    <name type="scientific">Anopheles albimanus</name>
    <name type="common">New world malaria mosquito</name>
    <dbReference type="NCBI Taxonomy" id="7167"/>
    <lineage>
        <taxon>Eukaryota</taxon>
        <taxon>Metazoa</taxon>
        <taxon>Ecdysozoa</taxon>
        <taxon>Arthropoda</taxon>
        <taxon>Hexapoda</taxon>
        <taxon>Insecta</taxon>
        <taxon>Pterygota</taxon>
        <taxon>Neoptera</taxon>
        <taxon>Endopterygota</taxon>
        <taxon>Diptera</taxon>
        <taxon>Nematocera</taxon>
        <taxon>Culicoidea</taxon>
        <taxon>Culicidae</taxon>
        <taxon>Anophelinae</taxon>
        <taxon>Anopheles</taxon>
    </lineage>
</organism>